<evidence type="ECO:0000256" key="11">
    <source>
        <dbReference type="ARBA" id="ARBA00022859"/>
    </source>
</evidence>
<dbReference type="Ensembl" id="ENSEAST00005001611.2">
    <property type="protein sequence ID" value="ENSEASP00005001432.2"/>
    <property type="gene ID" value="ENSEASG00005001188.2"/>
</dbReference>
<dbReference type="AlphaFoldDB" id="A0A8C4KTQ1"/>
<keyword evidence="4" id="KW-1017">Isopeptide bond</keyword>
<dbReference type="Proteomes" id="UP000694387">
    <property type="component" value="Chromosome 15"/>
</dbReference>
<evidence type="ECO:0000256" key="17">
    <source>
        <dbReference type="ARBA" id="ARBA00023140"/>
    </source>
</evidence>
<keyword evidence="13" id="KW-0051">Antiviral defense</keyword>
<dbReference type="GO" id="GO:0070585">
    <property type="term" value="P:protein localization to mitochondrion"/>
    <property type="evidence" value="ECO:0007669"/>
    <property type="project" value="Ensembl"/>
</dbReference>
<organism evidence="25 26">
    <name type="scientific">Equus asinus</name>
    <name type="common">Donkey</name>
    <name type="synonym">Equus africanus asinus</name>
    <dbReference type="NCBI Taxonomy" id="9793"/>
    <lineage>
        <taxon>Eukaryota</taxon>
        <taxon>Metazoa</taxon>
        <taxon>Chordata</taxon>
        <taxon>Craniata</taxon>
        <taxon>Vertebrata</taxon>
        <taxon>Euteleostomi</taxon>
        <taxon>Mammalia</taxon>
        <taxon>Eutheria</taxon>
        <taxon>Laurasiatheria</taxon>
        <taxon>Perissodactyla</taxon>
        <taxon>Equidae</taxon>
        <taxon>Equus</taxon>
    </lineage>
</organism>
<dbReference type="GO" id="GO:0071360">
    <property type="term" value="P:cellular response to exogenous dsRNA"/>
    <property type="evidence" value="ECO:0007669"/>
    <property type="project" value="Ensembl"/>
</dbReference>
<keyword evidence="26" id="KW-1185">Reference proteome</keyword>
<dbReference type="GO" id="GO:0032728">
    <property type="term" value="P:positive regulation of interferon-beta production"/>
    <property type="evidence" value="ECO:0007669"/>
    <property type="project" value="Ensembl"/>
</dbReference>
<dbReference type="GO" id="GO:0120283">
    <property type="term" value="F:protein serine/threonine kinase binding"/>
    <property type="evidence" value="ECO:0007669"/>
    <property type="project" value="Ensembl"/>
</dbReference>
<keyword evidence="12 23" id="KW-1133">Transmembrane helix</keyword>
<dbReference type="GO" id="GO:0045944">
    <property type="term" value="P:positive regulation of transcription by RNA polymerase II"/>
    <property type="evidence" value="ECO:0007669"/>
    <property type="project" value="Ensembl"/>
</dbReference>
<evidence type="ECO:0000256" key="18">
    <source>
        <dbReference type="ARBA" id="ARBA00023288"/>
    </source>
</evidence>
<evidence type="ECO:0000313" key="25">
    <source>
        <dbReference type="Ensembl" id="ENSEASP00005001432.2"/>
    </source>
</evidence>
<feature type="domain" description="Caspase recruitment" evidence="24">
    <location>
        <begin position="78"/>
        <end position="162"/>
    </location>
</feature>
<feature type="compositionally biased region" description="Low complexity" evidence="22">
    <location>
        <begin position="317"/>
        <end position="337"/>
    </location>
</feature>
<keyword evidence="15 23" id="KW-0472">Membrane</keyword>
<evidence type="ECO:0000256" key="12">
    <source>
        <dbReference type="ARBA" id="ARBA00022989"/>
    </source>
</evidence>
<keyword evidence="16" id="KW-0564">Palmitate</keyword>
<dbReference type="GO" id="GO:0005778">
    <property type="term" value="C:peroxisomal membrane"/>
    <property type="evidence" value="ECO:0007669"/>
    <property type="project" value="Ensembl"/>
</dbReference>
<evidence type="ECO:0000256" key="8">
    <source>
        <dbReference type="ARBA" id="ARBA00022692"/>
    </source>
</evidence>
<feature type="transmembrane region" description="Helical" evidence="23">
    <location>
        <begin position="575"/>
        <end position="596"/>
    </location>
</feature>
<keyword evidence="18" id="KW-0449">Lipoprotein</keyword>
<evidence type="ECO:0000256" key="13">
    <source>
        <dbReference type="ARBA" id="ARBA00023118"/>
    </source>
</evidence>
<feature type="compositionally biased region" description="Low complexity" evidence="22">
    <location>
        <begin position="1"/>
        <end position="16"/>
    </location>
</feature>
<keyword evidence="6" id="KW-0945">Host-virus interaction</keyword>
<feature type="compositionally biased region" description="Polar residues" evidence="22">
    <location>
        <begin position="374"/>
        <end position="385"/>
    </location>
</feature>
<keyword evidence="14" id="KW-0496">Mitochondrion</keyword>
<dbReference type="GO" id="GO:0002230">
    <property type="term" value="P:positive regulation of defense response to virus by host"/>
    <property type="evidence" value="ECO:0007669"/>
    <property type="project" value="Ensembl"/>
</dbReference>
<dbReference type="GO" id="GO:0140374">
    <property type="term" value="P:antiviral innate immune response"/>
    <property type="evidence" value="ECO:0007669"/>
    <property type="project" value="Ensembl"/>
</dbReference>
<comment type="subcellular location">
    <subcellularLocation>
        <location evidence="2">Mitochondrion outer membrane</location>
        <topology evidence="2">Single-pass membrane protein</topology>
    </subcellularLocation>
    <subcellularLocation>
        <location evidence="1">Peroxisome</location>
    </subcellularLocation>
</comment>
<keyword evidence="8 23" id="KW-0812">Transmembrane</keyword>
<dbReference type="PANTHER" id="PTHR21446:SF6">
    <property type="entry name" value="MITOCHONDRIAL ANTIVIRAL-SIGNALING PROTEIN"/>
    <property type="match status" value="1"/>
</dbReference>
<dbReference type="GO" id="GO:0032757">
    <property type="term" value="P:positive regulation of interleukin-8 production"/>
    <property type="evidence" value="ECO:0007669"/>
    <property type="project" value="Ensembl"/>
</dbReference>
<feature type="region of interest" description="Disordered" evidence="22">
    <location>
        <begin position="511"/>
        <end position="533"/>
    </location>
</feature>
<dbReference type="GeneTree" id="ENSGT00510000049120"/>
<dbReference type="GO" id="GO:0032760">
    <property type="term" value="P:positive regulation of tumor necrosis factor production"/>
    <property type="evidence" value="ECO:0007669"/>
    <property type="project" value="Ensembl"/>
</dbReference>
<keyword evidence="9" id="KW-1000">Mitochondrion outer membrane</keyword>
<dbReference type="InterPro" id="IPR031964">
    <property type="entry name" value="CARD_dom"/>
</dbReference>
<evidence type="ECO:0000256" key="19">
    <source>
        <dbReference type="ARBA" id="ARBA00071084"/>
    </source>
</evidence>
<accession>A0A8C4KTQ1</accession>
<reference evidence="25" key="2">
    <citation type="submission" date="2025-08" db="UniProtKB">
        <authorList>
            <consortium name="Ensembl"/>
        </authorList>
    </citation>
    <scope>IDENTIFICATION</scope>
</reference>
<reference evidence="25" key="3">
    <citation type="submission" date="2025-09" db="UniProtKB">
        <authorList>
            <consortium name="Ensembl"/>
        </authorList>
    </citation>
    <scope>IDENTIFICATION</scope>
</reference>
<keyword evidence="17" id="KW-0576">Peroxisome</keyword>
<dbReference type="InterPro" id="IPR011029">
    <property type="entry name" value="DEATH-like_dom_sf"/>
</dbReference>
<dbReference type="GO" id="GO:0032755">
    <property type="term" value="P:positive regulation of interleukin-6 production"/>
    <property type="evidence" value="ECO:0007669"/>
    <property type="project" value="Ensembl"/>
</dbReference>
<feature type="compositionally biased region" description="Low complexity" evidence="22">
    <location>
        <begin position="351"/>
        <end position="368"/>
    </location>
</feature>
<evidence type="ECO:0000259" key="24">
    <source>
        <dbReference type="Pfam" id="PF16739"/>
    </source>
</evidence>
<dbReference type="FunFam" id="1.10.533.10:FF:000063">
    <property type="entry name" value="Mitochondrial antiviral-signaling protein"/>
    <property type="match status" value="1"/>
</dbReference>
<dbReference type="Gene3D" id="1.10.533.10">
    <property type="entry name" value="Death Domain, Fas"/>
    <property type="match status" value="1"/>
</dbReference>
<dbReference type="PANTHER" id="PTHR21446">
    <property type="entry name" value="DUF3504 DOMAIN-CONTAINING PROTEIN"/>
    <property type="match status" value="1"/>
</dbReference>
<evidence type="ECO:0000256" key="14">
    <source>
        <dbReference type="ARBA" id="ARBA00023128"/>
    </source>
</evidence>
<dbReference type="GO" id="GO:0005741">
    <property type="term" value="C:mitochondrial outer membrane"/>
    <property type="evidence" value="ECO:0007669"/>
    <property type="project" value="UniProtKB-SubCell"/>
</dbReference>
<feature type="compositionally biased region" description="Low complexity" evidence="22">
    <location>
        <begin position="454"/>
        <end position="481"/>
    </location>
</feature>
<dbReference type="GO" id="GO:0042802">
    <property type="term" value="F:identical protein binding"/>
    <property type="evidence" value="ECO:0007669"/>
    <property type="project" value="Ensembl"/>
</dbReference>
<dbReference type="GO" id="GO:0035591">
    <property type="term" value="F:signaling adaptor activity"/>
    <property type="evidence" value="ECO:0007669"/>
    <property type="project" value="Ensembl"/>
</dbReference>
<dbReference type="GO" id="GO:0050700">
    <property type="term" value="F:CARD domain binding"/>
    <property type="evidence" value="ECO:0007669"/>
    <property type="project" value="Ensembl"/>
</dbReference>
<dbReference type="Pfam" id="PF16739">
    <property type="entry name" value="CARD_2"/>
    <property type="match status" value="1"/>
</dbReference>
<evidence type="ECO:0000313" key="26">
    <source>
        <dbReference type="Proteomes" id="UP000694387"/>
    </source>
</evidence>
<evidence type="ECO:0000256" key="15">
    <source>
        <dbReference type="ARBA" id="ARBA00023136"/>
    </source>
</evidence>
<dbReference type="GO" id="GO:0060340">
    <property type="term" value="P:positive regulation of type I interferon-mediated signaling pathway"/>
    <property type="evidence" value="ECO:0007669"/>
    <property type="project" value="Ensembl"/>
</dbReference>
<evidence type="ECO:0000256" key="10">
    <source>
        <dbReference type="ARBA" id="ARBA00022843"/>
    </source>
</evidence>
<evidence type="ECO:0000256" key="7">
    <source>
        <dbReference type="ARBA" id="ARBA00022588"/>
    </source>
</evidence>
<keyword evidence="11" id="KW-0391">Immunity</keyword>
<dbReference type="GO" id="GO:1900227">
    <property type="term" value="P:positive regulation of NLRP3 inflammasome complex assembly"/>
    <property type="evidence" value="ECO:0007669"/>
    <property type="project" value="Ensembl"/>
</dbReference>
<feature type="compositionally biased region" description="Polar residues" evidence="22">
    <location>
        <begin position="393"/>
        <end position="409"/>
    </location>
</feature>
<dbReference type="GO" id="GO:0071651">
    <property type="term" value="P:positive regulation of chemokine (C-C motif) ligand 5 production"/>
    <property type="evidence" value="ECO:0007669"/>
    <property type="project" value="Ensembl"/>
</dbReference>
<feature type="compositionally biased region" description="Basic and acidic residues" evidence="22">
    <location>
        <begin position="220"/>
        <end position="233"/>
    </location>
</feature>
<feature type="region of interest" description="Disordered" evidence="22">
    <location>
        <begin position="1"/>
        <end position="35"/>
    </location>
</feature>
<keyword evidence="3" id="KW-0488">Methylation</keyword>
<feature type="compositionally biased region" description="Low complexity" evidence="22">
    <location>
        <begin position="180"/>
        <end position="201"/>
    </location>
</feature>
<reference evidence="25 26" key="1">
    <citation type="journal article" date="2020" name="Nat. Commun.">
        <title>Donkey genomes provide new insights into domestication and selection for coat color.</title>
        <authorList>
            <person name="Wang"/>
            <person name="C."/>
            <person name="Li"/>
            <person name="H."/>
            <person name="Guo"/>
            <person name="Y."/>
            <person name="Huang"/>
            <person name="J."/>
            <person name="Sun"/>
            <person name="Y."/>
            <person name="Min"/>
            <person name="J."/>
            <person name="Wang"/>
            <person name="J."/>
            <person name="Fang"/>
            <person name="X."/>
            <person name="Zhao"/>
            <person name="Z."/>
            <person name="Wang"/>
            <person name="S."/>
            <person name="Zhang"/>
            <person name="Y."/>
            <person name="Liu"/>
            <person name="Q."/>
            <person name="Jiang"/>
            <person name="Q."/>
            <person name="Wang"/>
            <person name="X."/>
            <person name="Guo"/>
            <person name="Y."/>
            <person name="Yang"/>
            <person name="C."/>
            <person name="Wang"/>
            <person name="Y."/>
            <person name="Tian"/>
            <person name="F."/>
            <person name="Zhuang"/>
            <person name="G."/>
            <person name="Fan"/>
            <person name="Y."/>
            <person name="Gao"/>
            <person name="Q."/>
            <person name="Li"/>
            <person name="Y."/>
            <person name="Ju"/>
            <person name="Z."/>
            <person name="Li"/>
            <person name="J."/>
            <person name="Li"/>
            <person name="R."/>
            <person name="Hou"/>
            <person name="M."/>
            <person name="Yang"/>
            <person name="G."/>
            <person name="Liu"/>
            <person name="G."/>
            <person name="Liu"/>
            <person name="W."/>
            <person name="Guo"/>
            <person name="J."/>
            <person name="Pan"/>
            <person name="S."/>
            <person name="Fan"/>
            <person name="G."/>
            <person name="Zhang"/>
            <person name="W."/>
            <person name="Zhang"/>
            <person name="R."/>
            <person name="Yu"/>
            <person name="J."/>
            <person name="Zhang"/>
            <person name="X."/>
            <person name="Yin"/>
            <person name="Q."/>
            <person name="Ji"/>
            <person name="C."/>
            <person name="Jin"/>
            <person name="Y."/>
            <person name="Yue"/>
            <person name="G."/>
            <person name="Liu"/>
            <person name="M."/>
            <person name="Xu"/>
            <person name="J."/>
            <person name="Liu"/>
            <person name="S."/>
            <person name="Jordana"/>
            <person name="J."/>
            <person name="Noce"/>
            <person name="A."/>
            <person name="Amills"/>
            <person name="M."/>
            <person name="Wu"/>
            <person name="D.D."/>
            <person name="Li"/>
            <person name="S."/>
            <person name="Zhou"/>
            <person name="X. and Zhong"/>
            <person name="J."/>
        </authorList>
    </citation>
    <scope>NUCLEOTIDE SEQUENCE [LARGE SCALE GENOMIC DNA]</scope>
</reference>
<dbReference type="GO" id="GO:0140297">
    <property type="term" value="F:DNA-binding transcription factor binding"/>
    <property type="evidence" value="ECO:0007669"/>
    <property type="project" value="Ensembl"/>
</dbReference>
<dbReference type="GO" id="GO:1900063">
    <property type="term" value="P:regulation of peroxisome organization"/>
    <property type="evidence" value="ECO:0007669"/>
    <property type="project" value="Ensembl"/>
</dbReference>
<evidence type="ECO:0000256" key="9">
    <source>
        <dbReference type="ARBA" id="ARBA00022787"/>
    </source>
</evidence>
<evidence type="ECO:0000256" key="23">
    <source>
        <dbReference type="SAM" id="Phobius"/>
    </source>
</evidence>
<dbReference type="GO" id="GO:0044546">
    <property type="term" value="P:NLRP3 inflammasome complex assembly"/>
    <property type="evidence" value="ECO:0007669"/>
    <property type="project" value="Ensembl"/>
</dbReference>
<feature type="region of interest" description="Disordered" evidence="22">
    <location>
        <begin position="168"/>
        <end position="486"/>
    </location>
</feature>
<dbReference type="GO" id="GO:0042307">
    <property type="term" value="P:positive regulation of protein import into nucleus"/>
    <property type="evidence" value="ECO:0007669"/>
    <property type="project" value="Ensembl"/>
</dbReference>
<dbReference type="GO" id="GO:0043123">
    <property type="term" value="P:positive regulation of canonical NF-kappaB signal transduction"/>
    <property type="evidence" value="ECO:0007669"/>
    <property type="project" value="Ensembl"/>
</dbReference>
<evidence type="ECO:0000256" key="16">
    <source>
        <dbReference type="ARBA" id="ARBA00023139"/>
    </source>
</evidence>
<evidence type="ECO:0000256" key="2">
    <source>
        <dbReference type="ARBA" id="ARBA00004572"/>
    </source>
</evidence>
<proteinExistence type="predicted"/>
<evidence type="ECO:0000256" key="4">
    <source>
        <dbReference type="ARBA" id="ARBA00022499"/>
    </source>
</evidence>
<evidence type="ECO:0000256" key="3">
    <source>
        <dbReference type="ARBA" id="ARBA00022481"/>
    </source>
</evidence>
<evidence type="ECO:0000256" key="22">
    <source>
        <dbReference type="SAM" id="MobiDB-lite"/>
    </source>
</evidence>
<dbReference type="InterPro" id="IPR052787">
    <property type="entry name" value="MAVS"/>
</dbReference>
<evidence type="ECO:0000256" key="1">
    <source>
        <dbReference type="ARBA" id="ARBA00004275"/>
    </source>
</evidence>
<evidence type="ECO:0000256" key="5">
    <source>
        <dbReference type="ARBA" id="ARBA00022553"/>
    </source>
</evidence>
<dbReference type="GO" id="GO:0071660">
    <property type="term" value="P:positive regulation of IP-10 production"/>
    <property type="evidence" value="ECO:0007669"/>
    <property type="project" value="Ensembl"/>
</dbReference>
<dbReference type="GO" id="GO:0140693">
    <property type="term" value="F:molecular condensate scaffold activity"/>
    <property type="evidence" value="ECO:0007669"/>
    <property type="project" value="Ensembl"/>
</dbReference>
<gene>
    <name evidence="25" type="primary">MAVS</name>
</gene>
<protein>
    <recommendedName>
        <fullName evidence="19">Mitochondrial antiviral-signaling protein</fullName>
    </recommendedName>
    <alternativeName>
        <fullName evidence="20">Interferon beta promoter stimulator protein 1</fullName>
    </alternativeName>
    <alternativeName>
        <fullName evidence="21">Virus-induced-signaling adapter</fullName>
    </alternativeName>
</protein>
<dbReference type="GO" id="GO:0045071">
    <property type="term" value="P:negative regulation of viral genome replication"/>
    <property type="evidence" value="ECO:0007669"/>
    <property type="project" value="Ensembl"/>
</dbReference>
<feature type="compositionally biased region" description="Pro residues" evidence="22">
    <location>
        <begin position="17"/>
        <end position="27"/>
    </location>
</feature>
<evidence type="ECO:0000256" key="6">
    <source>
        <dbReference type="ARBA" id="ARBA00022581"/>
    </source>
</evidence>
<name>A0A8C4KTQ1_EQUAS</name>
<dbReference type="GO" id="GO:0042742">
    <property type="term" value="P:defense response to bacterium"/>
    <property type="evidence" value="ECO:0007669"/>
    <property type="project" value="Ensembl"/>
</dbReference>
<keyword evidence="10" id="KW-0832">Ubl conjugation</keyword>
<keyword evidence="7" id="KW-0399">Innate immunity</keyword>
<dbReference type="GO" id="GO:0032727">
    <property type="term" value="P:positive regulation of interferon-alpha production"/>
    <property type="evidence" value="ECO:0007669"/>
    <property type="project" value="Ensembl"/>
</dbReference>
<evidence type="ECO:0000256" key="21">
    <source>
        <dbReference type="ARBA" id="ARBA00083233"/>
    </source>
</evidence>
<sequence length="602" mass="64226">MAARARPRPSSLSLLLSPPPPPPPPASREPVPSWQRRSAGPRVVATRVSFHLSQFIHPSWARALCHFRTWTAMTVAEDKTFQYIRQHHSSFSRIHVLEILPYLSCLTTSDQDRLRATYERWGNQDTLLELFTSLRRRNGWVHSLIGALRACELSGLADEVARIYHSSLPRTSNRPPAPLEPSSVPAEVPEPSIPAEAPSAPHNGYRGEEPSYPMPVQDTRPPEPEGESSRKAPETPSPGAVLRRPDGPLEPSSDLAATSPLTSSGPQEQDTELGSTHSAGMVSGLTSPRGPVSPTVSFQPLARSTPRASRLPGPPVSALSTDTSSSSTILASSGSAGDHAEATICSSGVEVPTTSMTTSTVPSKVPTKPAFPSTVPSKLPTSSKPPGTMPTKVPTNQAPSKLPINSTRAGTVPPKVATSLAPDHRIPMSMMPSKVPANTVRTIRSSQRPEEETPASLAPTGAAAAGGSSPWPDSSSNNWGSESELSKPGRLISRMDNQPLSVCSADLAISSSDSLGTGPENVPEENEYDSGSVDSIRIHVAEDPSPDLLEGNPRPQTDQHLQEFEKTLCGWTVPWVQWLGVAAAGAILAAFLAALYRRRLLQ</sequence>
<keyword evidence="5" id="KW-0597">Phosphoprotein</keyword>
<feature type="compositionally biased region" description="Polar residues" evidence="22">
    <location>
        <begin position="255"/>
        <end position="278"/>
    </location>
</feature>
<evidence type="ECO:0000256" key="20">
    <source>
        <dbReference type="ARBA" id="ARBA00082620"/>
    </source>
</evidence>